<dbReference type="EMBL" id="LFZN01000003">
    <property type="protein sequence ID" value="KXT07243.1"/>
    <property type="molecule type" value="Genomic_DNA"/>
</dbReference>
<evidence type="ECO:0000313" key="2">
    <source>
        <dbReference type="Proteomes" id="UP000070133"/>
    </source>
</evidence>
<protein>
    <submittedName>
        <fullName evidence="1">Uncharacterized protein</fullName>
    </submittedName>
</protein>
<dbReference type="AlphaFoldDB" id="A0A139HXY1"/>
<dbReference type="Proteomes" id="UP000070133">
    <property type="component" value="Unassembled WGS sequence"/>
</dbReference>
<sequence>MCLAYPFMHWPESFDPCNDTWVSDTGTLNGNALLWWDFDWKDPKVHHSKADKMILRCATTGEDADGKVVGEKDVEVCRIYLHEDEVDDVCATVDMPDSLFAVNRPEQVEGTLLMAVAIGVAKMGGFTSLDQAAVASSHSSNGKTAIASMKLLTETLDLANTIMGGGSGS</sequence>
<evidence type="ECO:0000313" key="1">
    <source>
        <dbReference type="EMBL" id="KXT07243.1"/>
    </source>
</evidence>
<organism evidence="1 2">
    <name type="scientific">Pseudocercospora eumusae</name>
    <dbReference type="NCBI Taxonomy" id="321146"/>
    <lineage>
        <taxon>Eukaryota</taxon>
        <taxon>Fungi</taxon>
        <taxon>Dikarya</taxon>
        <taxon>Ascomycota</taxon>
        <taxon>Pezizomycotina</taxon>
        <taxon>Dothideomycetes</taxon>
        <taxon>Dothideomycetidae</taxon>
        <taxon>Mycosphaerellales</taxon>
        <taxon>Mycosphaerellaceae</taxon>
        <taxon>Pseudocercospora</taxon>
    </lineage>
</organism>
<dbReference type="OrthoDB" id="10459974at2759"/>
<accession>A0A139HXY1</accession>
<name>A0A139HXY1_9PEZI</name>
<proteinExistence type="predicted"/>
<comment type="caution">
    <text evidence="1">The sequence shown here is derived from an EMBL/GenBank/DDBJ whole genome shotgun (WGS) entry which is preliminary data.</text>
</comment>
<keyword evidence="2" id="KW-1185">Reference proteome</keyword>
<gene>
    <name evidence="1" type="ORF">AC578_2423</name>
</gene>
<reference evidence="1 2" key="1">
    <citation type="submission" date="2015-07" db="EMBL/GenBank/DDBJ databases">
        <title>Comparative genomics of the Sigatoka disease complex on banana suggests a link between parallel evolutionary changes in Pseudocercospora fijiensis and Pseudocercospora eumusae and increased virulence on the banana host.</title>
        <authorList>
            <person name="Chang T.-C."/>
            <person name="Salvucci A."/>
            <person name="Crous P.W."/>
            <person name="Stergiopoulos I."/>
        </authorList>
    </citation>
    <scope>NUCLEOTIDE SEQUENCE [LARGE SCALE GENOMIC DNA]</scope>
    <source>
        <strain evidence="1 2">CBS 114824</strain>
    </source>
</reference>